<dbReference type="CDD" id="cd00609">
    <property type="entry name" value="AAT_like"/>
    <property type="match status" value="1"/>
</dbReference>
<dbReference type="InterPro" id="IPR015424">
    <property type="entry name" value="PyrdxlP-dep_Trfase"/>
</dbReference>
<dbReference type="Proteomes" id="UP001165160">
    <property type="component" value="Unassembled WGS sequence"/>
</dbReference>
<keyword evidence="9" id="KW-1185">Reference proteome</keyword>
<dbReference type="SUPFAM" id="SSF53383">
    <property type="entry name" value="PLP-dependent transferases"/>
    <property type="match status" value="1"/>
</dbReference>
<evidence type="ECO:0000256" key="3">
    <source>
        <dbReference type="ARBA" id="ARBA00022576"/>
    </source>
</evidence>
<evidence type="ECO:0000259" key="7">
    <source>
        <dbReference type="Pfam" id="PF00155"/>
    </source>
</evidence>
<dbReference type="Pfam" id="PF00155">
    <property type="entry name" value="Aminotran_1_2"/>
    <property type="match status" value="1"/>
</dbReference>
<dbReference type="PANTHER" id="PTHR11751:SF29">
    <property type="entry name" value="ALANINE TRANSAMINASE"/>
    <property type="match status" value="1"/>
</dbReference>
<dbReference type="GO" id="GO:0030170">
    <property type="term" value="F:pyridoxal phosphate binding"/>
    <property type="evidence" value="ECO:0007669"/>
    <property type="project" value="InterPro"/>
</dbReference>
<gene>
    <name evidence="8" type="ORF">TrVE_jg9353</name>
</gene>
<dbReference type="PANTHER" id="PTHR11751">
    <property type="entry name" value="ALANINE AMINOTRANSFERASE"/>
    <property type="match status" value="1"/>
</dbReference>
<dbReference type="InterPro" id="IPR015422">
    <property type="entry name" value="PyrdxlP-dep_Trfase_small"/>
</dbReference>
<evidence type="ECO:0000313" key="9">
    <source>
        <dbReference type="Proteomes" id="UP001165160"/>
    </source>
</evidence>
<feature type="domain" description="Aminotransferase class I/classII large" evidence="7">
    <location>
        <begin position="224"/>
        <end position="579"/>
    </location>
</feature>
<keyword evidence="5" id="KW-0663">Pyridoxal phosphate</keyword>
<keyword evidence="3" id="KW-0032">Aminotransferase</keyword>
<organism evidence="8 9">
    <name type="scientific">Triparma verrucosa</name>
    <dbReference type="NCBI Taxonomy" id="1606542"/>
    <lineage>
        <taxon>Eukaryota</taxon>
        <taxon>Sar</taxon>
        <taxon>Stramenopiles</taxon>
        <taxon>Ochrophyta</taxon>
        <taxon>Bolidophyceae</taxon>
        <taxon>Parmales</taxon>
        <taxon>Triparmaceae</taxon>
        <taxon>Triparma</taxon>
    </lineage>
</organism>
<dbReference type="InterPro" id="IPR015421">
    <property type="entry name" value="PyrdxlP-dep_Trfase_major"/>
</dbReference>
<proteinExistence type="inferred from homology"/>
<dbReference type="Gene3D" id="1.10.287.1970">
    <property type="match status" value="1"/>
</dbReference>
<comment type="caution">
    <text evidence="8">The sequence shown here is derived from an EMBL/GenBank/DDBJ whole genome shotgun (WGS) entry which is preliminary data.</text>
</comment>
<comment type="subunit">
    <text evidence="2">Homodimer.</text>
</comment>
<dbReference type="Gene3D" id="3.40.640.10">
    <property type="entry name" value="Type I PLP-dependent aspartate aminotransferase-like (Major domain)"/>
    <property type="match status" value="1"/>
</dbReference>
<accession>A0A9W7DQF9</accession>
<dbReference type="Gene3D" id="3.90.1150.10">
    <property type="entry name" value="Aspartate Aminotransferase, domain 1"/>
    <property type="match status" value="1"/>
</dbReference>
<reference evidence="9" key="1">
    <citation type="journal article" date="2023" name="Commun. Biol.">
        <title>Genome analysis of Parmales, the sister group of diatoms, reveals the evolutionary specialization of diatoms from phago-mixotrophs to photoautotrophs.</title>
        <authorList>
            <person name="Ban H."/>
            <person name="Sato S."/>
            <person name="Yoshikawa S."/>
            <person name="Yamada K."/>
            <person name="Nakamura Y."/>
            <person name="Ichinomiya M."/>
            <person name="Sato N."/>
            <person name="Blanc-Mathieu R."/>
            <person name="Endo H."/>
            <person name="Kuwata A."/>
            <person name="Ogata H."/>
        </authorList>
    </citation>
    <scope>NUCLEOTIDE SEQUENCE [LARGE SCALE GENOMIC DNA]</scope>
    <source>
        <strain evidence="9">NIES 3699</strain>
    </source>
</reference>
<dbReference type="AlphaFoldDB" id="A0A9W7DQF9"/>
<comment type="similarity">
    <text evidence="6">Belongs to the class-I pyridoxal-phosphate-dependent aminotransferase family. Alanine aminotransferase subfamily.</text>
</comment>
<evidence type="ECO:0000256" key="4">
    <source>
        <dbReference type="ARBA" id="ARBA00022679"/>
    </source>
</evidence>
<evidence type="ECO:0000256" key="2">
    <source>
        <dbReference type="ARBA" id="ARBA00011738"/>
    </source>
</evidence>
<dbReference type="FunFam" id="3.40.640.10:FF:000104">
    <property type="entry name" value="Alanine aminotransferase, putative"/>
    <property type="match status" value="1"/>
</dbReference>
<dbReference type="InterPro" id="IPR045088">
    <property type="entry name" value="ALAT1/2-like"/>
</dbReference>
<evidence type="ECO:0000256" key="6">
    <source>
        <dbReference type="ARBA" id="ARBA00025785"/>
    </source>
</evidence>
<sequence>MISMTARLGLGLARGVSGVGNRAAAYTLRPFSAEPKVLFGQYLANARNTEMLFDSIGDGKEVLTKEEVQAFLEDVKPFIRPEALDEIEAKAAGECLNREYFKKWLVLATRFDSQRNSKMAKYYGMLGEQSGAVHKEPKSWNESTMAQNLRRMQYAVRGQVVMKAETLMAEGKEIIFTNIGNPHSVGQKPITFYRQVLALCDLPPQYGVDHPEASKMFPADVIARAREMQDAIGGSGTGAYTGSQGVLKFRQDIASFIEARDGQPCLPGNIFMTNGASSGIQAILTGLIADMNDAVMIPIPQYPIYSALIALLGGRQVGYELDESKGWSVSTETLKAQLDKAEAEGLRVKALAMINPGNPTGQVLSEEDVFTICKFCCANGIVLLSDEVYQRNVYAPGKQFHSAKKVAMERESELRNLQLVSFHSTSKGLIGECGRRGGYMELYNIDTFVQTQIYKLASAGLCSGVNGQIMTSLMVKGPEEGGESFDLFTKEESEIMESMKRKAKMLVKGLNEIDGIDCEDAEGAMYAFPRIQIPQKAIDAARKKKQSPDTLYAISLLEDTGLCVVPASGFGQADGRIGFRTTFLPPDDVMEGAVEDFKRHHEKFCEQYA</sequence>
<evidence type="ECO:0000256" key="1">
    <source>
        <dbReference type="ARBA" id="ARBA00001933"/>
    </source>
</evidence>
<dbReference type="EMBL" id="BRXX01000567">
    <property type="protein sequence ID" value="GMH47008.1"/>
    <property type="molecule type" value="Genomic_DNA"/>
</dbReference>
<dbReference type="GO" id="GO:0004021">
    <property type="term" value="F:L-alanine:2-oxoglutarate aminotransferase activity"/>
    <property type="evidence" value="ECO:0007669"/>
    <property type="project" value="TreeGrafter"/>
</dbReference>
<dbReference type="InterPro" id="IPR004839">
    <property type="entry name" value="Aminotransferase_I/II_large"/>
</dbReference>
<comment type="cofactor">
    <cofactor evidence="1">
        <name>pyridoxal 5'-phosphate</name>
        <dbReference type="ChEBI" id="CHEBI:597326"/>
    </cofactor>
</comment>
<keyword evidence="4" id="KW-0808">Transferase</keyword>
<dbReference type="FunFam" id="1.10.287.1970:FF:000001">
    <property type="entry name" value="Alanine aminotransferase 2"/>
    <property type="match status" value="1"/>
</dbReference>
<protein>
    <recommendedName>
        <fullName evidence="7">Aminotransferase class I/classII large domain-containing protein</fullName>
    </recommendedName>
</protein>
<evidence type="ECO:0000313" key="8">
    <source>
        <dbReference type="EMBL" id="GMH47008.1"/>
    </source>
</evidence>
<dbReference type="FunFam" id="3.90.1150.10:FF:000151">
    <property type="entry name" value="Alanine aminotransferase 2"/>
    <property type="match status" value="1"/>
</dbReference>
<evidence type="ECO:0000256" key="5">
    <source>
        <dbReference type="ARBA" id="ARBA00022898"/>
    </source>
</evidence>
<name>A0A9W7DQF9_9STRA</name>